<evidence type="ECO:0000313" key="5">
    <source>
        <dbReference type="Proteomes" id="UP000231637"/>
    </source>
</evidence>
<dbReference type="AlphaFoldDB" id="A0A2K8LAH6"/>
<evidence type="ECO:0000259" key="3">
    <source>
        <dbReference type="PROSITE" id="PS50110"/>
    </source>
</evidence>
<evidence type="ECO:0000313" key="4">
    <source>
        <dbReference type="EMBL" id="ATX82911.1"/>
    </source>
</evidence>
<sequence>MPKKSNKCHLLIIEDDTALAALLEEYLSAFDYDIQVINNGEAAIELLSRQHFDMVLSDIMLPGANGMTVLKAVGGDFVRTIVVLMTGYSGIEDALSAVKQGAYDFVSKPFQLPEMKIRLDNAANYQALLRKVQGEKNFDQANQKAEQRAAKIYRSLQAGGR</sequence>
<evidence type="ECO:0000256" key="1">
    <source>
        <dbReference type="ARBA" id="ARBA00022553"/>
    </source>
</evidence>
<feature type="modified residue" description="4-aspartylphosphate" evidence="2">
    <location>
        <position position="58"/>
    </location>
</feature>
<accession>A0A2K8LAH6</accession>
<dbReference type="SMART" id="SM00448">
    <property type="entry name" value="REC"/>
    <property type="match status" value="1"/>
</dbReference>
<dbReference type="InterPro" id="IPR050595">
    <property type="entry name" value="Bact_response_regulator"/>
</dbReference>
<dbReference type="PANTHER" id="PTHR44591">
    <property type="entry name" value="STRESS RESPONSE REGULATOR PROTEIN 1"/>
    <property type="match status" value="1"/>
</dbReference>
<protein>
    <submittedName>
        <fullName evidence="4">Response regulator receiver domain-containing protein</fullName>
    </submittedName>
</protein>
<dbReference type="SUPFAM" id="SSF52172">
    <property type="entry name" value="CheY-like"/>
    <property type="match status" value="1"/>
</dbReference>
<dbReference type="EMBL" id="CP018800">
    <property type="protein sequence ID" value="ATX82911.1"/>
    <property type="molecule type" value="Genomic_DNA"/>
</dbReference>
<dbReference type="InterPro" id="IPR011006">
    <property type="entry name" value="CheY-like_superfamily"/>
</dbReference>
<evidence type="ECO:0000256" key="2">
    <source>
        <dbReference type="PROSITE-ProRule" id="PRU00169"/>
    </source>
</evidence>
<proteinExistence type="predicted"/>
<gene>
    <name evidence="4" type="ORF">Ga0123462_2076</name>
</gene>
<dbReference type="KEGG" id="mfn:Ga0123462_2076"/>
<keyword evidence="1 2" id="KW-0597">Phosphoprotein</keyword>
<organism evidence="4 5">
    <name type="scientific">Mariprofundus ferrinatatus</name>
    <dbReference type="NCBI Taxonomy" id="1921087"/>
    <lineage>
        <taxon>Bacteria</taxon>
        <taxon>Pseudomonadati</taxon>
        <taxon>Pseudomonadota</taxon>
        <taxon>Candidatius Mariprofundia</taxon>
        <taxon>Mariprofundales</taxon>
        <taxon>Mariprofundaceae</taxon>
        <taxon>Mariprofundus</taxon>
    </lineage>
</organism>
<dbReference type="PANTHER" id="PTHR44591:SF3">
    <property type="entry name" value="RESPONSE REGULATORY DOMAIN-CONTAINING PROTEIN"/>
    <property type="match status" value="1"/>
</dbReference>
<dbReference type="InterPro" id="IPR001789">
    <property type="entry name" value="Sig_transdc_resp-reg_receiver"/>
</dbReference>
<dbReference type="Proteomes" id="UP000231637">
    <property type="component" value="Chromosome"/>
</dbReference>
<name>A0A2K8LAH6_9PROT</name>
<dbReference type="Pfam" id="PF00072">
    <property type="entry name" value="Response_reg"/>
    <property type="match status" value="1"/>
</dbReference>
<dbReference type="Gene3D" id="3.40.50.2300">
    <property type="match status" value="1"/>
</dbReference>
<feature type="domain" description="Response regulatory" evidence="3">
    <location>
        <begin position="9"/>
        <end position="123"/>
    </location>
</feature>
<dbReference type="PROSITE" id="PS50110">
    <property type="entry name" value="RESPONSE_REGULATORY"/>
    <property type="match status" value="1"/>
</dbReference>
<dbReference type="GO" id="GO:0000160">
    <property type="term" value="P:phosphorelay signal transduction system"/>
    <property type="evidence" value="ECO:0007669"/>
    <property type="project" value="InterPro"/>
</dbReference>
<reference evidence="4 5" key="1">
    <citation type="submission" date="2016-12" db="EMBL/GenBank/DDBJ databases">
        <title>Isolation and genomic insights into novel planktonic Zetaproteobacteria from stratified waters of the Chesapeake Bay.</title>
        <authorList>
            <person name="McAllister S.M."/>
            <person name="Kato S."/>
            <person name="Chan C.S."/>
            <person name="Chiu B.K."/>
            <person name="Field E.K."/>
        </authorList>
    </citation>
    <scope>NUCLEOTIDE SEQUENCE [LARGE SCALE GENOMIC DNA]</scope>
    <source>
        <strain evidence="4 5">CP-8</strain>
    </source>
</reference>
<keyword evidence="5" id="KW-1185">Reference proteome</keyword>